<gene>
    <name evidence="1" type="ORF">GCM10011351_13170</name>
</gene>
<dbReference type="RefSeq" id="WP_117153575.1">
    <property type="nucleotide sequence ID" value="NZ_BMLG01000004.1"/>
</dbReference>
<dbReference type="InterPro" id="IPR023430">
    <property type="entry name" value="Pept_HybD-like_dom_sf"/>
</dbReference>
<dbReference type="EMBL" id="BMLG01000004">
    <property type="protein sequence ID" value="GGM28570.1"/>
    <property type="molecule type" value="Genomic_DNA"/>
</dbReference>
<accession>A0A917TM02</accession>
<protein>
    <submittedName>
        <fullName evidence="1">Spore protease YyaC</fullName>
    </submittedName>
</protein>
<name>A0A917TM02_9BACI</name>
<dbReference type="InterPro" id="IPR009665">
    <property type="entry name" value="YyaC"/>
</dbReference>
<keyword evidence="1" id="KW-0378">Hydrolase</keyword>
<keyword evidence="2" id="KW-1185">Reference proteome</keyword>
<sequence length="199" mass="22371">MNLKESTFTKREIRFHFDDPLVYRSLGQTLYQRLPSDPHEFVIVCIGTDRSTGDSLGPLTGTLLNKWKHQHFTVYGSLEDPVHAVNLAECLDNINKKHTNPFIIAVDACLGKRASVGMITTGIGTIRPGAALEKDLPAVGDLYITGIVNVNGYMDYMVLQSTRLHIVMRMAETIAKSLHYLHHALSYPTMERKKIETFL</sequence>
<dbReference type="Proteomes" id="UP000618460">
    <property type="component" value="Unassembled WGS sequence"/>
</dbReference>
<dbReference type="GO" id="GO:0008233">
    <property type="term" value="F:peptidase activity"/>
    <property type="evidence" value="ECO:0007669"/>
    <property type="project" value="UniProtKB-KW"/>
</dbReference>
<dbReference type="SUPFAM" id="SSF53163">
    <property type="entry name" value="HybD-like"/>
    <property type="match status" value="1"/>
</dbReference>
<organism evidence="1 2">
    <name type="scientific">Paraliobacillus quinghaiensis</name>
    <dbReference type="NCBI Taxonomy" id="470815"/>
    <lineage>
        <taxon>Bacteria</taxon>
        <taxon>Bacillati</taxon>
        <taxon>Bacillota</taxon>
        <taxon>Bacilli</taxon>
        <taxon>Bacillales</taxon>
        <taxon>Bacillaceae</taxon>
        <taxon>Paraliobacillus</taxon>
    </lineage>
</organism>
<proteinExistence type="predicted"/>
<dbReference type="AlphaFoldDB" id="A0A917TM02"/>
<keyword evidence="1" id="KW-0645">Protease</keyword>
<reference evidence="1" key="1">
    <citation type="journal article" date="2014" name="Int. J. Syst. Evol. Microbiol.">
        <title>Complete genome sequence of Corynebacterium casei LMG S-19264T (=DSM 44701T), isolated from a smear-ripened cheese.</title>
        <authorList>
            <consortium name="US DOE Joint Genome Institute (JGI-PGF)"/>
            <person name="Walter F."/>
            <person name="Albersmeier A."/>
            <person name="Kalinowski J."/>
            <person name="Ruckert C."/>
        </authorList>
    </citation>
    <scope>NUCLEOTIDE SEQUENCE</scope>
    <source>
        <strain evidence="1">CGMCC 1.6333</strain>
    </source>
</reference>
<dbReference type="NCBIfam" id="TIGR02841">
    <property type="entry name" value="spore_YyaC"/>
    <property type="match status" value="1"/>
</dbReference>
<reference evidence="1" key="2">
    <citation type="submission" date="2020-09" db="EMBL/GenBank/DDBJ databases">
        <authorList>
            <person name="Sun Q."/>
            <person name="Zhou Y."/>
        </authorList>
    </citation>
    <scope>NUCLEOTIDE SEQUENCE</scope>
    <source>
        <strain evidence="1">CGMCC 1.6333</strain>
    </source>
</reference>
<evidence type="ECO:0000313" key="2">
    <source>
        <dbReference type="Proteomes" id="UP000618460"/>
    </source>
</evidence>
<dbReference type="Pfam" id="PF06866">
    <property type="entry name" value="DUF1256"/>
    <property type="match status" value="1"/>
</dbReference>
<comment type="caution">
    <text evidence="1">The sequence shown here is derived from an EMBL/GenBank/DDBJ whole genome shotgun (WGS) entry which is preliminary data.</text>
</comment>
<dbReference type="GO" id="GO:0006508">
    <property type="term" value="P:proteolysis"/>
    <property type="evidence" value="ECO:0007669"/>
    <property type="project" value="UniProtKB-KW"/>
</dbReference>
<evidence type="ECO:0000313" key="1">
    <source>
        <dbReference type="EMBL" id="GGM28570.1"/>
    </source>
</evidence>
<dbReference type="OrthoDB" id="9815953at2"/>